<dbReference type="FunCoup" id="A0A7J7C7E2">
    <property type="interactions" value="540"/>
</dbReference>
<dbReference type="InParanoid" id="A0A7J7C7E2"/>
<evidence type="ECO:0000256" key="5">
    <source>
        <dbReference type="ARBA" id="ARBA00022692"/>
    </source>
</evidence>
<evidence type="ECO:0000256" key="4">
    <source>
        <dbReference type="ARBA" id="ARBA00022597"/>
    </source>
</evidence>
<keyword evidence="3" id="KW-0813">Transport</keyword>
<comment type="similarity">
    <text evidence="2">Belongs to the SWEET sugar transporter family.</text>
</comment>
<comment type="caution">
    <text evidence="10">The sequence shown here is derived from an EMBL/GenBank/DDBJ whole genome shotgun (WGS) entry which is preliminary data.</text>
</comment>
<keyword evidence="5 9" id="KW-0812">Transmembrane</keyword>
<evidence type="ECO:0000256" key="1">
    <source>
        <dbReference type="ARBA" id="ARBA00004127"/>
    </source>
</evidence>
<keyword evidence="6" id="KW-0677">Repeat</keyword>
<comment type="subcellular location">
    <subcellularLocation>
        <location evidence="1">Endomembrane system</location>
        <topology evidence="1">Multi-pass membrane protein</topology>
    </subcellularLocation>
</comment>
<feature type="transmembrane region" description="Helical" evidence="9">
    <location>
        <begin position="130"/>
        <end position="152"/>
    </location>
</feature>
<dbReference type="GO" id="GO:0051119">
    <property type="term" value="F:sugar transmembrane transporter activity"/>
    <property type="evidence" value="ECO:0007669"/>
    <property type="project" value="InterPro"/>
</dbReference>
<feature type="transmembrane region" description="Helical" evidence="9">
    <location>
        <begin position="158"/>
        <end position="180"/>
    </location>
</feature>
<evidence type="ECO:0000256" key="2">
    <source>
        <dbReference type="ARBA" id="ARBA00007809"/>
    </source>
</evidence>
<protein>
    <submittedName>
        <fullName evidence="10">Bidirectional sugar transporter SWEET4</fullName>
    </submittedName>
</protein>
<keyword evidence="4 10" id="KW-0762">Sugar transport</keyword>
<keyword evidence="11" id="KW-1185">Reference proteome</keyword>
<feature type="transmembrane region" description="Helical" evidence="9">
    <location>
        <begin position="36"/>
        <end position="57"/>
    </location>
</feature>
<sequence length="221" mass="24419">MGSVEQYSPAPYLASLVNCMVWVLYGLPVVHPHSTLVMTTNGAGTAIEVFYIVLFLVYSHKHRQRLRVLGVVAVEVIFVGVLAFLVLHFAETTDKRTKVVGIGGVCFNILMYASPLTVMKLVITTKSVEYMPFFLSLASMLNGVCWTAYGLIRFDLFLVLPNGLGLLLSLAQLLLYAIYYKNTQKILAERRARAQVGLSEVVTTRDSKTAANGLNHNGVHH</sequence>
<feature type="transmembrane region" description="Helical" evidence="9">
    <location>
        <begin position="69"/>
        <end position="90"/>
    </location>
</feature>
<dbReference type="GO" id="GO:0012505">
    <property type="term" value="C:endomembrane system"/>
    <property type="evidence" value="ECO:0007669"/>
    <property type="project" value="UniProtKB-SubCell"/>
</dbReference>
<gene>
    <name evidence="10" type="ORF">HS088_TW20G00131</name>
</gene>
<dbReference type="EMBL" id="JAAARO010000020">
    <property type="protein sequence ID" value="KAF5729767.1"/>
    <property type="molecule type" value="Genomic_DNA"/>
</dbReference>
<reference evidence="10 11" key="1">
    <citation type="journal article" date="2020" name="Nat. Commun.">
        <title>Genome of Tripterygium wilfordii and identification of cytochrome P450 involved in triptolide biosynthesis.</title>
        <authorList>
            <person name="Tu L."/>
            <person name="Su P."/>
            <person name="Zhang Z."/>
            <person name="Gao L."/>
            <person name="Wang J."/>
            <person name="Hu T."/>
            <person name="Zhou J."/>
            <person name="Zhang Y."/>
            <person name="Zhao Y."/>
            <person name="Liu Y."/>
            <person name="Song Y."/>
            <person name="Tong Y."/>
            <person name="Lu Y."/>
            <person name="Yang J."/>
            <person name="Xu C."/>
            <person name="Jia M."/>
            <person name="Peters R.J."/>
            <person name="Huang L."/>
            <person name="Gao W."/>
        </authorList>
    </citation>
    <scope>NUCLEOTIDE SEQUENCE [LARGE SCALE GENOMIC DNA]</scope>
    <source>
        <strain evidence="11">cv. XIE 37</strain>
        <tissue evidence="10">Leaf</tissue>
    </source>
</reference>
<evidence type="ECO:0000313" key="11">
    <source>
        <dbReference type="Proteomes" id="UP000593562"/>
    </source>
</evidence>
<evidence type="ECO:0000256" key="7">
    <source>
        <dbReference type="ARBA" id="ARBA00022989"/>
    </source>
</evidence>
<keyword evidence="7 9" id="KW-1133">Transmembrane helix</keyword>
<dbReference type="InterPro" id="IPR004316">
    <property type="entry name" value="SWEET_rpt"/>
</dbReference>
<dbReference type="AlphaFoldDB" id="A0A7J7C7E2"/>
<dbReference type="Proteomes" id="UP000593562">
    <property type="component" value="Unassembled WGS sequence"/>
</dbReference>
<evidence type="ECO:0000256" key="6">
    <source>
        <dbReference type="ARBA" id="ARBA00022737"/>
    </source>
</evidence>
<evidence type="ECO:0000256" key="9">
    <source>
        <dbReference type="SAM" id="Phobius"/>
    </source>
</evidence>
<dbReference type="Gene3D" id="1.20.1280.290">
    <property type="match status" value="2"/>
</dbReference>
<dbReference type="FunFam" id="1.20.1280.290:FF:000002">
    <property type="entry name" value="Bidirectional sugar transporter SWEET"/>
    <property type="match status" value="1"/>
</dbReference>
<accession>A0A7J7C7E2</accession>
<evidence type="ECO:0000256" key="8">
    <source>
        <dbReference type="ARBA" id="ARBA00023136"/>
    </source>
</evidence>
<feature type="transmembrane region" description="Helical" evidence="9">
    <location>
        <begin position="102"/>
        <end position="123"/>
    </location>
</feature>
<evidence type="ECO:0000256" key="3">
    <source>
        <dbReference type="ARBA" id="ARBA00022448"/>
    </source>
</evidence>
<organism evidence="10 11">
    <name type="scientific">Tripterygium wilfordii</name>
    <name type="common">Thunder God vine</name>
    <dbReference type="NCBI Taxonomy" id="458696"/>
    <lineage>
        <taxon>Eukaryota</taxon>
        <taxon>Viridiplantae</taxon>
        <taxon>Streptophyta</taxon>
        <taxon>Embryophyta</taxon>
        <taxon>Tracheophyta</taxon>
        <taxon>Spermatophyta</taxon>
        <taxon>Magnoliopsida</taxon>
        <taxon>eudicotyledons</taxon>
        <taxon>Gunneridae</taxon>
        <taxon>Pentapetalae</taxon>
        <taxon>rosids</taxon>
        <taxon>fabids</taxon>
        <taxon>Celastrales</taxon>
        <taxon>Celastraceae</taxon>
        <taxon>Tripterygium</taxon>
    </lineage>
</organism>
<keyword evidence="8 9" id="KW-0472">Membrane</keyword>
<dbReference type="GO" id="GO:0016020">
    <property type="term" value="C:membrane"/>
    <property type="evidence" value="ECO:0007669"/>
    <property type="project" value="InterPro"/>
</dbReference>
<feature type="transmembrane region" description="Helical" evidence="9">
    <location>
        <begin position="12"/>
        <end position="30"/>
    </location>
</feature>
<dbReference type="GO" id="GO:0051260">
    <property type="term" value="P:protein homooligomerization"/>
    <property type="evidence" value="ECO:0007669"/>
    <property type="project" value="UniProtKB-ARBA"/>
</dbReference>
<dbReference type="PANTHER" id="PTHR10791">
    <property type="entry name" value="RAG1-ACTIVATING PROTEIN 1"/>
    <property type="match status" value="1"/>
</dbReference>
<dbReference type="InterPro" id="IPR047664">
    <property type="entry name" value="SWEET"/>
</dbReference>
<name>A0A7J7C7E2_TRIWF</name>
<evidence type="ECO:0000313" key="10">
    <source>
        <dbReference type="EMBL" id="KAF5729767.1"/>
    </source>
</evidence>
<dbReference type="Pfam" id="PF03083">
    <property type="entry name" value="MtN3_slv"/>
    <property type="match status" value="2"/>
</dbReference>
<proteinExistence type="inferred from homology"/>
<dbReference type="PANTHER" id="PTHR10791:SF130">
    <property type="entry name" value="BIDIRECTIONAL SUGAR TRANSPORTER SWEET6-RELATED"/>
    <property type="match status" value="1"/>
</dbReference>